<comment type="caution">
    <text evidence="1">The sequence shown here is derived from an EMBL/GenBank/DDBJ whole genome shotgun (WGS) entry which is preliminary data.</text>
</comment>
<dbReference type="Pfam" id="PF00400">
    <property type="entry name" value="WD40"/>
    <property type="match status" value="1"/>
</dbReference>
<evidence type="ECO:0000313" key="2">
    <source>
        <dbReference type="Proteomes" id="UP001221142"/>
    </source>
</evidence>
<keyword evidence="2" id="KW-1185">Reference proteome</keyword>
<name>A0AAD7CJL1_9AGAR</name>
<dbReference type="Proteomes" id="UP001221142">
    <property type="component" value="Unassembled WGS sequence"/>
</dbReference>
<dbReference type="InterPro" id="IPR015943">
    <property type="entry name" value="WD40/YVTN_repeat-like_dom_sf"/>
</dbReference>
<dbReference type="InterPro" id="IPR001680">
    <property type="entry name" value="WD40_rpt"/>
</dbReference>
<dbReference type="SUPFAM" id="SSF50978">
    <property type="entry name" value="WD40 repeat-like"/>
    <property type="match status" value="1"/>
</dbReference>
<dbReference type="AlphaFoldDB" id="A0AAD7CJL1"/>
<dbReference type="Gene3D" id="2.130.10.10">
    <property type="entry name" value="YVTN repeat-like/Quinoprotein amine dehydrogenase"/>
    <property type="match status" value="1"/>
</dbReference>
<evidence type="ECO:0000313" key="1">
    <source>
        <dbReference type="EMBL" id="KAJ7650500.1"/>
    </source>
</evidence>
<dbReference type="SMART" id="SM00320">
    <property type="entry name" value="WD40"/>
    <property type="match status" value="2"/>
</dbReference>
<proteinExistence type="predicted"/>
<protein>
    <submittedName>
        <fullName evidence="1">WD40-repeat-containing domain protein</fullName>
    </submittedName>
</protein>
<sequence>MSAELEVIPVFRQAGAVVAHKGPINAIAISPNGKLVASAGADDILILNGSTLRVLQRIPTFAGVHAISWHPGDPGLLTFGTATGVVRTITLGAMHPSVVLHSCSLFGKIYSLSIRSDGRYLGIGYDLDAAIVATFAGGTDLIVFVSQHSTNLTLGSVDHYLPRPTAGAGHVTAVLFHSTDSTFAFVSYKFGRVSAFSYRTSEDNLEHGAQIVWTIDRESLCGPTALSPSSRSLVSLAAHGEIFRLRIADGHIKCNKSMPCKKSNNPLQAAFVSESIVAVSAEDGGVYIQRLGKHGTVLQTLPHDGKLVIPLVHWGDESRGESPQLLITGTSEPNEGGRLTIWKGHSPRRPWSGQMRAWGGLVLAAAGIAIVAGCRGALNFHIAWLTHAASVPRDGHSFRVKLRSASKVDCIQRRVFGAARRRGVAHEPAAVTFNQAAPELSCVCATSLPLYELDCGKCSHPLRELLSRSTEVCDHSDEGV</sequence>
<dbReference type="EMBL" id="JARKIF010000001">
    <property type="protein sequence ID" value="KAJ7650500.1"/>
    <property type="molecule type" value="Genomic_DNA"/>
</dbReference>
<accession>A0AAD7CJL1</accession>
<gene>
    <name evidence="1" type="ORF">FB45DRAFT_859261</name>
</gene>
<organism evidence="1 2">
    <name type="scientific">Roridomyces roridus</name>
    <dbReference type="NCBI Taxonomy" id="1738132"/>
    <lineage>
        <taxon>Eukaryota</taxon>
        <taxon>Fungi</taxon>
        <taxon>Dikarya</taxon>
        <taxon>Basidiomycota</taxon>
        <taxon>Agaricomycotina</taxon>
        <taxon>Agaricomycetes</taxon>
        <taxon>Agaricomycetidae</taxon>
        <taxon>Agaricales</taxon>
        <taxon>Marasmiineae</taxon>
        <taxon>Mycenaceae</taxon>
        <taxon>Roridomyces</taxon>
    </lineage>
</organism>
<dbReference type="InterPro" id="IPR036322">
    <property type="entry name" value="WD40_repeat_dom_sf"/>
</dbReference>
<reference evidence="1" key="1">
    <citation type="submission" date="2023-03" db="EMBL/GenBank/DDBJ databases">
        <title>Massive genome expansion in bonnet fungi (Mycena s.s.) driven by repeated elements and novel gene families across ecological guilds.</title>
        <authorList>
            <consortium name="Lawrence Berkeley National Laboratory"/>
            <person name="Harder C.B."/>
            <person name="Miyauchi S."/>
            <person name="Viragh M."/>
            <person name="Kuo A."/>
            <person name="Thoen E."/>
            <person name="Andreopoulos B."/>
            <person name="Lu D."/>
            <person name="Skrede I."/>
            <person name="Drula E."/>
            <person name="Henrissat B."/>
            <person name="Morin E."/>
            <person name="Kohler A."/>
            <person name="Barry K."/>
            <person name="LaButti K."/>
            <person name="Morin E."/>
            <person name="Salamov A."/>
            <person name="Lipzen A."/>
            <person name="Mereny Z."/>
            <person name="Hegedus B."/>
            <person name="Baldrian P."/>
            <person name="Stursova M."/>
            <person name="Weitz H."/>
            <person name="Taylor A."/>
            <person name="Grigoriev I.V."/>
            <person name="Nagy L.G."/>
            <person name="Martin F."/>
            <person name="Kauserud H."/>
        </authorList>
    </citation>
    <scope>NUCLEOTIDE SEQUENCE</scope>
    <source>
        <strain evidence="1">9284</strain>
    </source>
</reference>